<sequence>MTSSQDDTTPEPQPDTTSDPSLDDGESSDWTGEGGAATAGPATDAADDPEHPSKD</sequence>
<keyword evidence="3" id="KW-1185">Reference proteome</keyword>
<dbReference type="RefSeq" id="WP_170259320.1">
    <property type="nucleotide sequence ID" value="NZ_BKAF01000049.1"/>
</dbReference>
<evidence type="ECO:0000313" key="2">
    <source>
        <dbReference type="EMBL" id="SFH88614.1"/>
    </source>
</evidence>
<dbReference type="AlphaFoldDB" id="A0A1I3DPD8"/>
<dbReference type="EMBL" id="FOQG01000003">
    <property type="protein sequence ID" value="SFH88614.1"/>
    <property type="molecule type" value="Genomic_DNA"/>
</dbReference>
<reference evidence="2 3" key="1">
    <citation type="submission" date="2016-10" db="EMBL/GenBank/DDBJ databases">
        <authorList>
            <person name="de Groot N.N."/>
        </authorList>
    </citation>
    <scope>NUCLEOTIDE SEQUENCE [LARGE SCALE GENOMIC DNA]</scope>
    <source>
        <strain evidence="2 3">CGMCC 1.11156</strain>
    </source>
</reference>
<accession>A0A1I3DPD8</accession>
<protein>
    <submittedName>
        <fullName evidence="2">Uncharacterized protein</fullName>
    </submittedName>
</protein>
<name>A0A1I3DPD8_9ACTN</name>
<organism evidence="2 3">
    <name type="scientific">Nocardioides psychrotolerans</name>
    <dbReference type="NCBI Taxonomy" id="1005945"/>
    <lineage>
        <taxon>Bacteria</taxon>
        <taxon>Bacillati</taxon>
        <taxon>Actinomycetota</taxon>
        <taxon>Actinomycetes</taxon>
        <taxon>Propionibacteriales</taxon>
        <taxon>Nocardioidaceae</taxon>
        <taxon>Nocardioides</taxon>
    </lineage>
</organism>
<feature type="region of interest" description="Disordered" evidence="1">
    <location>
        <begin position="1"/>
        <end position="55"/>
    </location>
</feature>
<gene>
    <name evidence="2" type="ORF">SAMN05216561_10323</name>
</gene>
<proteinExistence type="predicted"/>
<evidence type="ECO:0000313" key="3">
    <source>
        <dbReference type="Proteomes" id="UP000198649"/>
    </source>
</evidence>
<evidence type="ECO:0000256" key="1">
    <source>
        <dbReference type="SAM" id="MobiDB-lite"/>
    </source>
</evidence>
<dbReference type="Proteomes" id="UP000198649">
    <property type="component" value="Unassembled WGS sequence"/>
</dbReference>
<dbReference type="STRING" id="1005945.SAMN05216561_10323"/>